<dbReference type="Proteomes" id="UP001247307">
    <property type="component" value="Unassembled WGS sequence"/>
</dbReference>
<dbReference type="Gene3D" id="3.40.630.190">
    <property type="entry name" value="LCP protein"/>
    <property type="match status" value="1"/>
</dbReference>
<protein>
    <submittedName>
        <fullName evidence="5">LCP family protein required for cell wall assembly</fullName>
    </submittedName>
</protein>
<evidence type="ECO:0000256" key="3">
    <source>
        <dbReference type="SAM" id="Phobius"/>
    </source>
</evidence>
<feature type="region of interest" description="Disordered" evidence="2">
    <location>
        <begin position="1"/>
        <end position="106"/>
    </location>
</feature>
<evidence type="ECO:0000313" key="6">
    <source>
        <dbReference type="Proteomes" id="UP001247307"/>
    </source>
</evidence>
<dbReference type="RefSeq" id="WP_309849610.1">
    <property type="nucleotide sequence ID" value="NZ_BAAAIU010000045.1"/>
</dbReference>
<name>A0AAE3YGZ5_9MICC</name>
<organism evidence="5 6">
    <name type="scientific">Falsarthrobacter nasiphocae</name>
    <dbReference type="NCBI Taxonomy" id="189863"/>
    <lineage>
        <taxon>Bacteria</taxon>
        <taxon>Bacillati</taxon>
        <taxon>Actinomycetota</taxon>
        <taxon>Actinomycetes</taxon>
        <taxon>Micrococcales</taxon>
        <taxon>Micrococcaceae</taxon>
        <taxon>Falsarthrobacter</taxon>
    </lineage>
</organism>
<proteinExistence type="inferred from homology"/>
<dbReference type="InterPro" id="IPR050922">
    <property type="entry name" value="LytR/CpsA/Psr_CW_biosynth"/>
</dbReference>
<feature type="compositionally biased region" description="Basic and acidic residues" evidence="2">
    <location>
        <begin position="64"/>
        <end position="95"/>
    </location>
</feature>
<keyword evidence="6" id="KW-1185">Reference proteome</keyword>
<dbReference type="InterPro" id="IPR004474">
    <property type="entry name" value="LytR_CpsA_psr"/>
</dbReference>
<comment type="caution">
    <text evidence="5">The sequence shown here is derived from an EMBL/GenBank/DDBJ whole genome shotgun (WGS) entry which is preliminary data.</text>
</comment>
<accession>A0AAE3YGZ5</accession>
<evidence type="ECO:0000259" key="4">
    <source>
        <dbReference type="Pfam" id="PF03816"/>
    </source>
</evidence>
<dbReference type="PANTHER" id="PTHR33392">
    <property type="entry name" value="POLYISOPRENYL-TEICHOIC ACID--PEPTIDOGLYCAN TEICHOIC ACID TRANSFERASE TAGU"/>
    <property type="match status" value="1"/>
</dbReference>
<feature type="compositionally biased region" description="Basic and acidic residues" evidence="2">
    <location>
        <begin position="1"/>
        <end position="22"/>
    </location>
</feature>
<dbReference type="PANTHER" id="PTHR33392:SF6">
    <property type="entry name" value="POLYISOPRENYL-TEICHOIC ACID--PEPTIDOGLYCAN TEICHOIC ACID TRANSFERASE TAGU"/>
    <property type="match status" value="1"/>
</dbReference>
<comment type="similarity">
    <text evidence="1">Belongs to the LytR/CpsA/Psr (LCP) family.</text>
</comment>
<keyword evidence="3" id="KW-0472">Membrane</keyword>
<keyword evidence="3" id="KW-0812">Transmembrane</keyword>
<evidence type="ECO:0000256" key="1">
    <source>
        <dbReference type="ARBA" id="ARBA00006068"/>
    </source>
</evidence>
<evidence type="ECO:0000256" key="2">
    <source>
        <dbReference type="SAM" id="MobiDB-lite"/>
    </source>
</evidence>
<feature type="domain" description="Cell envelope-related transcriptional attenuator" evidence="4">
    <location>
        <begin position="277"/>
        <end position="458"/>
    </location>
</feature>
<evidence type="ECO:0000313" key="5">
    <source>
        <dbReference type="EMBL" id="MDR6891631.1"/>
    </source>
</evidence>
<dbReference type="EMBL" id="JAVDUI010000001">
    <property type="protein sequence ID" value="MDR6891631.1"/>
    <property type="molecule type" value="Genomic_DNA"/>
</dbReference>
<dbReference type="AlphaFoldDB" id="A0AAE3YGZ5"/>
<feature type="transmembrane region" description="Helical" evidence="3">
    <location>
        <begin position="172"/>
        <end position="199"/>
    </location>
</feature>
<sequence>MGPEEIGARRPLTDGSSLHEGEQEGVVSARKSLHDDDGAWRQPAPAPEPEVAARQPAPAPEPEVAARRSAARDEPEVAARRSAARDEAEWSEPPRRSGRGASVRAPRSGKRAAALLAMTAFLPGRAQAAAGPRPIGRLAILITLACWAVLALTAIGFLVLRGATINTIISPVLAPVICTVLVGLGIGWALLWLMTLWAAKPGSLGPAKGGAVAVATLLLMAVTSGTLFAAAYSLNAATQAFNSMFADGDEVKPVNGRYNILLLGGDGGSDRTGRRPDSLSVLSIDAATGDTVSIAIPRNLQNAPFPESSPLHAVYPEGYNCGDDCIINTLYGTVNQDYAHLYPGAKDAGAKAMMDAASGVTGLTVTGYFLLDMGGFSEMVDAMGGVSVNSGGWVPVTSGEIPGTSPVRHYPPSEWMAPGRLTLDGYHAEWFARSREFASDYNRIKRQQCVQSAMVNKLSPALLASRFGAIAKAGSTLAETNIARNRIGYIVDAGLRSRGKEQRRLTVGAPDFPDLFSTYPDFDLVHTRVRDLVSDAPSASTGAVRAPVAAALPRLGAAPWAPASVVVPQAATKAPDGTPITPEYLNRLAQERDDDTLAAIVKDNGNCTPAE</sequence>
<gene>
    <name evidence="5" type="ORF">J2S35_000571</name>
</gene>
<feature type="transmembrane region" description="Helical" evidence="3">
    <location>
        <begin position="138"/>
        <end position="160"/>
    </location>
</feature>
<reference evidence="5" key="1">
    <citation type="submission" date="2023-07" db="EMBL/GenBank/DDBJ databases">
        <title>Sequencing the genomes of 1000 actinobacteria strains.</title>
        <authorList>
            <person name="Klenk H.-P."/>
        </authorList>
    </citation>
    <scope>NUCLEOTIDE SEQUENCE</scope>
    <source>
        <strain evidence="5">DSM 13988</strain>
    </source>
</reference>
<dbReference type="Pfam" id="PF03816">
    <property type="entry name" value="LytR_cpsA_psr"/>
    <property type="match status" value="1"/>
</dbReference>
<feature type="transmembrane region" description="Helical" evidence="3">
    <location>
        <begin position="211"/>
        <end position="234"/>
    </location>
</feature>
<keyword evidence="3" id="KW-1133">Transmembrane helix</keyword>